<keyword evidence="8" id="KW-0862">Zinc</keyword>
<dbReference type="AlphaFoldDB" id="A0A1M5BGC2"/>
<dbReference type="HAMAP" id="MF_01818">
    <property type="entry name" value="RNase_Z_BN"/>
    <property type="match status" value="1"/>
</dbReference>
<dbReference type="CDD" id="cd07717">
    <property type="entry name" value="RNaseZ_ZiPD-like_MBL-fold"/>
    <property type="match status" value="1"/>
</dbReference>
<dbReference type="STRING" id="1194090.SAMN05443144_108111"/>
<comment type="caution">
    <text evidence="9">Lacks conserved residue(s) required for the propagation of feature annotation.</text>
</comment>
<dbReference type="GO" id="GO:0046872">
    <property type="term" value="F:metal ion binding"/>
    <property type="evidence" value="ECO:0007669"/>
    <property type="project" value="UniProtKB-KW"/>
</dbReference>
<feature type="active site" description="Proton acceptor" evidence="9">
    <location>
        <position position="64"/>
    </location>
</feature>
<evidence type="ECO:0000256" key="6">
    <source>
        <dbReference type="ARBA" id="ARBA00022759"/>
    </source>
</evidence>
<evidence type="ECO:0000256" key="7">
    <source>
        <dbReference type="ARBA" id="ARBA00022801"/>
    </source>
</evidence>
<comment type="cofactor">
    <cofactor evidence="1">
        <name>Zn(2+)</name>
        <dbReference type="ChEBI" id="CHEBI:29105"/>
    </cofactor>
</comment>
<dbReference type="NCBIfam" id="TIGR02651">
    <property type="entry name" value="RNase_Z"/>
    <property type="match status" value="1"/>
</dbReference>
<comment type="function">
    <text evidence="9">Zinc phosphodiesterase, which displays some tRNA 3'-processing endonuclease activity. Probably involved in tRNA maturation, by removing a 3'-trailer from precursor tRNA.</text>
</comment>
<feature type="domain" description="Metallo-beta-lactamase" evidence="11">
    <location>
        <begin position="202"/>
        <end position="271"/>
    </location>
</feature>
<keyword evidence="3 9" id="KW-0819">tRNA processing</keyword>
<evidence type="ECO:0000256" key="9">
    <source>
        <dbReference type="HAMAP-Rule" id="MF_01818"/>
    </source>
</evidence>
<dbReference type="InterPro" id="IPR036866">
    <property type="entry name" value="RibonucZ/Hydroxyglut_hydro"/>
</dbReference>
<evidence type="ECO:0000256" key="8">
    <source>
        <dbReference type="ARBA" id="ARBA00022833"/>
    </source>
</evidence>
<dbReference type="PANTHER" id="PTHR46018:SF2">
    <property type="entry name" value="ZINC PHOSPHODIESTERASE ELAC PROTEIN 1"/>
    <property type="match status" value="1"/>
</dbReference>
<feature type="compositionally biased region" description="Basic residues" evidence="10">
    <location>
        <begin position="332"/>
        <end position="371"/>
    </location>
</feature>
<evidence type="ECO:0000256" key="1">
    <source>
        <dbReference type="ARBA" id="ARBA00001947"/>
    </source>
</evidence>
<evidence type="ECO:0000256" key="2">
    <source>
        <dbReference type="ARBA" id="ARBA00011738"/>
    </source>
</evidence>
<dbReference type="RefSeq" id="WP_073062720.1">
    <property type="nucleotide sequence ID" value="NZ_FQUS01000008.1"/>
</dbReference>
<evidence type="ECO:0000256" key="5">
    <source>
        <dbReference type="ARBA" id="ARBA00022723"/>
    </source>
</evidence>
<protein>
    <recommendedName>
        <fullName evidence="9">Ribonuclease Z</fullName>
        <shortName evidence="9">RNase Z</shortName>
        <ecNumber evidence="9">3.1.26.11</ecNumber>
    </recommendedName>
    <alternativeName>
        <fullName evidence="9">tRNA 3 endonuclease</fullName>
    </alternativeName>
    <alternativeName>
        <fullName evidence="9">tRNase Z</fullName>
    </alternativeName>
</protein>
<evidence type="ECO:0000256" key="3">
    <source>
        <dbReference type="ARBA" id="ARBA00022694"/>
    </source>
</evidence>
<comment type="catalytic activity">
    <reaction evidence="9">
        <text>Endonucleolytic cleavage of RNA, removing extra 3' nucleotides from tRNA precursor, generating 3' termini of tRNAs. A 3'-hydroxy group is left at the tRNA terminus and a 5'-phosphoryl group is left at the trailer molecule.</text>
        <dbReference type="EC" id="3.1.26.11"/>
    </reaction>
</comment>
<evidence type="ECO:0000256" key="4">
    <source>
        <dbReference type="ARBA" id="ARBA00022722"/>
    </source>
</evidence>
<keyword evidence="4 9" id="KW-0540">Nuclease</keyword>
<keyword evidence="5" id="KW-0479">Metal-binding</keyword>
<dbReference type="InterPro" id="IPR001279">
    <property type="entry name" value="Metallo-B-lactamas"/>
</dbReference>
<dbReference type="NCBIfam" id="NF000801">
    <property type="entry name" value="PRK00055.1-3"/>
    <property type="match status" value="1"/>
</dbReference>
<dbReference type="Proteomes" id="UP000184041">
    <property type="component" value="Unassembled WGS sequence"/>
</dbReference>
<comment type="similarity">
    <text evidence="9">Belongs to the RNase Z family.</text>
</comment>
<dbReference type="EC" id="3.1.26.11" evidence="9"/>
<evidence type="ECO:0000313" key="12">
    <source>
        <dbReference type="EMBL" id="SHF41357.1"/>
    </source>
</evidence>
<gene>
    <name evidence="9" type="primary">rnz</name>
    <name evidence="12" type="ORF">SAMN05443144_108111</name>
</gene>
<feature type="region of interest" description="Disordered" evidence="10">
    <location>
        <begin position="322"/>
        <end position="410"/>
    </location>
</feature>
<reference evidence="12 13" key="1">
    <citation type="submission" date="2016-11" db="EMBL/GenBank/DDBJ databases">
        <authorList>
            <person name="Jaros S."/>
            <person name="Januszkiewicz K."/>
            <person name="Wedrychowicz H."/>
        </authorList>
    </citation>
    <scope>NUCLEOTIDE SEQUENCE [LARGE SCALE GENOMIC DNA]</scope>
    <source>
        <strain evidence="12 13">DSM 21986</strain>
    </source>
</reference>
<sequence length="410" mass="46789">MIIVPLGVASATPTATRHLSSIAVWREGSVFLFDCGENAQMRMLQGGLKRSQIDYIFISHFDTDHYSGLIGLLSTLQLQRRDRPITLVGPTGIKDFVEWNFEFSNINLNYEIEYVEVEEDFEEERVVDTDDYYVEARPLNHTKFCIGYRLQEKDLPGKVDAEKAQKQGISEDWQYKDLKAGIDVELEDGTVVKSADIVGHPRPGDSFAYITDTKYCPNSVRLAKNTNVLIHEATFSDSLSDKAEETGHSTAKDAARVANEAKTKLLVITHFSARYTNEYVLLREARDDFFPTWVATELRPIFTDPAHEKGIIKPKVYIKEINRDNNNSNKNKGSKRKKRSSGKKKRRMRKRKNSPGKKRRSRKSSKKRSGKSRSSNNKNNGGNGGNKNNNNERKPKQITPRTPFDDFDRF</sequence>
<dbReference type="PANTHER" id="PTHR46018">
    <property type="entry name" value="ZINC PHOSPHODIESTERASE ELAC PROTEIN 1"/>
    <property type="match status" value="1"/>
</dbReference>
<evidence type="ECO:0000259" key="11">
    <source>
        <dbReference type="Pfam" id="PF12706"/>
    </source>
</evidence>
<keyword evidence="7 9" id="KW-0378">Hydrolase</keyword>
<dbReference type="InterPro" id="IPR013471">
    <property type="entry name" value="RNase_Z/BN"/>
</dbReference>
<evidence type="ECO:0000313" key="13">
    <source>
        <dbReference type="Proteomes" id="UP000184041"/>
    </source>
</evidence>
<proteinExistence type="inferred from homology"/>
<dbReference type="GO" id="GO:0042781">
    <property type="term" value="F:3'-tRNA processing endoribonuclease activity"/>
    <property type="evidence" value="ECO:0007669"/>
    <property type="project" value="UniProtKB-UniRule"/>
</dbReference>
<dbReference type="SUPFAM" id="SSF56281">
    <property type="entry name" value="Metallo-hydrolase/oxidoreductase"/>
    <property type="match status" value="1"/>
</dbReference>
<dbReference type="Pfam" id="PF23023">
    <property type="entry name" value="Anti-Pycsar_Apyc1"/>
    <property type="match status" value="1"/>
</dbReference>
<keyword evidence="6 9" id="KW-0255">Endonuclease</keyword>
<dbReference type="OrthoDB" id="9800940at2"/>
<dbReference type="EMBL" id="FQUS01000008">
    <property type="protein sequence ID" value="SHF41357.1"/>
    <property type="molecule type" value="Genomic_DNA"/>
</dbReference>
<name>A0A1M5BGC2_9BACT</name>
<accession>A0A1M5BGC2</accession>
<comment type="subunit">
    <text evidence="2 9">Homodimer.</text>
</comment>
<keyword evidence="13" id="KW-1185">Reference proteome</keyword>
<dbReference type="Gene3D" id="3.60.15.10">
    <property type="entry name" value="Ribonuclease Z/Hydroxyacylglutathione hydrolase-like"/>
    <property type="match status" value="1"/>
</dbReference>
<evidence type="ECO:0000256" key="10">
    <source>
        <dbReference type="SAM" id="MobiDB-lite"/>
    </source>
</evidence>
<organism evidence="12 13">
    <name type="scientific">Fodinibius roseus</name>
    <dbReference type="NCBI Taxonomy" id="1194090"/>
    <lineage>
        <taxon>Bacteria</taxon>
        <taxon>Pseudomonadati</taxon>
        <taxon>Balneolota</taxon>
        <taxon>Balneolia</taxon>
        <taxon>Balneolales</taxon>
        <taxon>Balneolaceae</taxon>
        <taxon>Fodinibius</taxon>
    </lineage>
</organism>
<dbReference type="Pfam" id="PF12706">
    <property type="entry name" value="Lactamase_B_2"/>
    <property type="match status" value="1"/>
</dbReference>